<evidence type="ECO:0000313" key="2">
    <source>
        <dbReference type="Proteomes" id="UP000316092"/>
    </source>
</evidence>
<protein>
    <recommendedName>
        <fullName evidence="3">Antitoxin</fullName>
    </recommendedName>
</protein>
<proteinExistence type="predicted"/>
<sequence>MQTTLRIDDDLHRRAKMEALRRGITLTQMVEAGLKAQLVEEKMAFKLHTFSSDVPFDFTPEQLKALINDDSEQIAKMGLLLEEETPIQ</sequence>
<dbReference type="OrthoDB" id="72461at2"/>
<dbReference type="InterPro" id="IPR010985">
    <property type="entry name" value="Ribbon_hlx_hlx"/>
</dbReference>
<evidence type="ECO:0000313" key="1">
    <source>
        <dbReference type="EMBL" id="TSA82422.1"/>
    </source>
</evidence>
<dbReference type="GO" id="GO:0006355">
    <property type="term" value="P:regulation of DNA-templated transcription"/>
    <property type="evidence" value="ECO:0007669"/>
    <property type="project" value="InterPro"/>
</dbReference>
<reference evidence="1 2" key="1">
    <citation type="submission" date="2019-07" db="EMBL/GenBank/DDBJ databases">
        <title>Deinococcus detaillus sp. nov., isolated from humus soil in Antarctica.</title>
        <authorList>
            <person name="Zhang K."/>
        </authorList>
    </citation>
    <scope>NUCLEOTIDE SEQUENCE [LARGE SCALE GENOMIC DNA]</scope>
    <source>
        <strain evidence="1 2">H1</strain>
    </source>
</reference>
<gene>
    <name evidence="1" type="ORF">FNU79_13685</name>
</gene>
<dbReference type="Proteomes" id="UP000316092">
    <property type="component" value="Unassembled WGS sequence"/>
</dbReference>
<organism evidence="1 2">
    <name type="scientific">Deinococcus detaillensis</name>
    <dbReference type="NCBI Taxonomy" id="2592048"/>
    <lineage>
        <taxon>Bacteria</taxon>
        <taxon>Thermotogati</taxon>
        <taxon>Deinococcota</taxon>
        <taxon>Deinococci</taxon>
        <taxon>Deinococcales</taxon>
        <taxon>Deinococcaceae</taxon>
        <taxon>Deinococcus</taxon>
    </lineage>
</organism>
<accession>A0A553UQG6</accession>
<dbReference type="SUPFAM" id="SSF47598">
    <property type="entry name" value="Ribbon-helix-helix"/>
    <property type="match status" value="1"/>
</dbReference>
<name>A0A553UQG6_9DEIO</name>
<dbReference type="EMBL" id="VKDB01000017">
    <property type="protein sequence ID" value="TSA82422.1"/>
    <property type="molecule type" value="Genomic_DNA"/>
</dbReference>
<evidence type="ECO:0008006" key="3">
    <source>
        <dbReference type="Google" id="ProtNLM"/>
    </source>
</evidence>
<comment type="caution">
    <text evidence="1">The sequence shown here is derived from an EMBL/GenBank/DDBJ whole genome shotgun (WGS) entry which is preliminary data.</text>
</comment>
<keyword evidence="2" id="KW-1185">Reference proteome</keyword>
<dbReference type="RefSeq" id="WP_143721374.1">
    <property type="nucleotide sequence ID" value="NZ_VKDB01000017.1"/>
</dbReference>
<dbReference type="AlphaFoldDB" id="A0A553UQG6"/>